<dbReference type="AlphaFoldDB" id="A0A518CY18"/>
<protein>
    <submittedName>
        <fullName evidence="1">FixH</fullName>
    </submittedName>
</protein>
<evidence type="ECO:0000313" key="1">
    <source>
        <dbReference type="EMBL" id="QDU84115.1"/>
    </source>
</evidence>
<evidence type="ECO:0000313" key="2">
    <source>
        <dbReference type="Proteomes" id="UP000319342"/>
    </source>
</evidence>
<accession>A0A518CY18</accession>
<dbReference type="RefSeq" id="WP_145185046.1">
    <property type="nucleotide sequence ID" value="NZ_CP036290.1"/>
</dbReference>
<name>A0A518CY18_9BACT</name>
<proteinExistence type="predicted"/>
<organism evidence="1 2">
    <name type="scientific">Rohdeia mirabilis</name>
    <dbReference type="NCBI Taxonomy" id="2528008"/>
    <lineage>
        <taxon>Bacteria</taxon>
        <taxon>Pseudomonadati</taxon>
        <taxon>Planctomycetota</taxon>
        <taxon>Planctomycetia</taxon>
        <taxon>Planctomycetia incertae sedis</taxon>
        <taxon>Rohdeia</taxon>
    </lineage>
</organism>
<sequence precursor="true">MTNEHEGRRRGLPRWAWIAAALLVTHTSAMIAAVVIAVEDPSFTTVPDYYRRAVDWDTTQARRAASGELGWASQVAPSALGERLVVTLTDREGRPVVGAVGALTAFHHAATKEVRTVPLEERGDGIYFATLDVGRVGAWQVTVEAERASDELFFHECEVVVHTRGADA</sequence>
<keyword evidence="2" id="KW-1185">Reference proteome</keyword>
<dbReference type="EMBL" id="CP036290">
    <property type="protein sequence ID" value="QDU84115.1"/>
    <property type="molecule type" value="Genomic_DNA"/>
</dbReference>
<dbReference type="Gene3D" id="2.60.40.10">
    <property type="entry name" value="Immunoglobulins"/>
    <property type="match status" value="1"/>
</dbReference>
<dbReference type="Proteomes" id="UP000319342">
    <property type="component" value="Chromosome"/>
</dbReference>
<gene>
    <name evidence="1" type="ORF">Pla163_12190</name>
</gene>
<dbReference type="InterPro" id="IPR013783">
    <property type="entry name" value="Ig-like_fold"/>
</dbReference>
<reference evidence="1 2" key="1">
    <citation type="submission" date="2019-02" db="EMBL/GenBank/DDBJ databases">
        <title>Deep-cultivation of Planctomycetes and their phenomic and genomic characterization uncovers novel biology.</title>
        <authorList>
            <person name="Wiegand S."/>
            <person name="Jogler M."/>
            <person name="Boedeker C."/>
            <person name="Pinto D."/>
            <person name="Vollmers J."/>
            <person name="Rivas-Marin E."/>
            <person name="Kohn T."/>
            <person name="Peeters S.H."/>
            <person name="Heuer A."/>
            <person name="Rast P."/>
            <person name="Oberbeckmann S."/>
            <person name="Bunk B."/>
            <person name="Jeske O."/>
            <person name="Meyerdierks A."/>
            <person name="Storesund J.E."/>
            <person name="Kallscheuer N."/>
            <person name="Luecker S."/>
            <person name="Lage O.M."/>
            <person name="Pohl T."/>
            <person name="Merkel B.J."/>
            <person name="Hornburger P."/>
            <person name="Mueller R.-W."/>
            <person name="Bruemmer F."/>
            <person name="Labrenz M."/>
            <person name="Spormann A.M."/>
            <person name="Op den Camp H."/>
            <person name="Overmann J."/>
            <person name="Amann R."/>
            <person name="Jetten M.S.M."/>
            <person name="Mascher T."/>
            <person name="Medema M.H."/>
            <person name="Devos D.P."/>
            <person name="Kaster A.-K."/>
            <person name="Ovreas L."/>
            <person name="Rohde M."/>
            <person name="Galperin M.Y."/>
            <person name="Jogler C."/>
        </authorList>
    </citation>
    <scope>NUCLEOTIDE SEQUENCE [LARGE SCALE GENOMIC DNA]</scope>
    <source>
        <strain evidence="1 2">Pla163</strain>
    </source>
</reference>
<dbReference type="InterPro" id="IPR008620">
    <property type="entry name" value="FixH"/>
</dbReference>
<dbReference type="OrthoDB" id="288113at2"/>
<dbReference type="Pfam" id="PF05751">
    <property type="entry name" value="FixH"/>
    <property type="match status" value="1"/>
</dbReference>